<keyword evidence="2" id="KW-1185">Reference proteome</keyword>
<gene>
    <name evidence="1" type="ORF">PQR62_12260</name>
</gene>
<accession>A0ABW9A9P1</accession>
<protein>
    <submittedName>
        <fullName evidence="1">Uncharacterized protein</fullName>
    </submittedName>
</protein>
<organism evidence="1 2">
    <name type="scientific">Herbaspirillum lusitanum</name>
    <dbReference type="NCBI Taxonomy" id="213312"/>
    <lineage>
        <taxon>Bacteria</taxon>
        <taxon>Pseudomonadati</taxon>
        <taxon>Pseudomonadota</taxon>
        <taxon>Betaproteobacteria</taxon>
        <taxon>Burkholderiales</taxon>
        <taxon>Oxalobacteraceae</taxon>
        <taxon>Herbaspirillum</taxon>
    </lineage>
</organism>
<reference evidence="1 2" key="1">
    <citation type="journal article" date="2024" name="Chem. Sci.">
        <title>Discovery of megapolipeptins by genome mining of a Burkholderiales bacteria collection.</title>
        <authorList>
            <person name="Paulo B.S."/>
            <person name="Recchia M.J.J."/>
            <person name="Lee S."/>
            <person name="Fergusson C.H."/>
            <person name="Romanowski S.B."/>
            <person name="Hernandez A."/>
            <person name="Krull N."/>
            <person name="Liu D.Y."/>
            <person name="Cavanagh H."/>
            <person name="Bos A."/>
            <person name="Gray C.A."/>
            <person name="Murphy B.T."/>
            <person name="Linington R.G."/>
            <person name="Eustaquio A.S."/>
        </authorList>
    </citation>
    <scope>NUCLEOTIDE SEQUENCE [LARGE SCALE GENOMIC DNA]</scope>
    <source>
        <strain evidence="1 2">RL21-008-BIB-A</strain>
    </source>
</reference>
<proteinExistence type="predicted"/>
<evidence type="ECO:0000313" key="2">
    <source>
        <dbReference type="Proteomes" id="UP001629246"/>
    </source>
</evidence>
<dbReference type="Proteomes" id="UP001629246">
    <property type="component" value="Unassembled WGS sequence"/>
</dbReference>
<comment type="caution">
    <text evidence="1">The sequence shown here is derived from an EMBL/GenBank/DDBJ whole genome shotgun (WGS) entry which is preliminary data.</text>
</comment>
<dbReference type="EMBL" id="JAQQFM010000005">
    <property type="protein sequence ID" value="MFL9925042.1"/>
    <property type="molecule type" value="Genomic_DNA"/>
</dbReference>
<name>A0ABW9A9P1_9BURK</name>
<dbReference type="RefSeq" id="WP_408158230.1">
    <property type="nucleotide sequence ID" value="NZ_JAQQFM010000005.1"/>
</dbReference>
<sequence>MMFFSEYTILEKPGLITDPLGLSIPYSRLQDKLFRQFTVLSNYPAYHGALCLFYQMLERQGITPNRKDFAQKFRELEICWGLIHASAPSTSILNVTKYASLIQGRERISLSDISKGSDIYRRLGYGTLGHYSGPSIEWGLLGKGGKTLTALGRKLADAFGERNETSGTDIFKRWLAGKAISIAEIGEARAFRLDRESRSRQEAGVWQEVIATYCDAHPRTKALWTAPLTTRELEKLHESASTYDAHCMLLPQRYNMLSSELGLIRQFEQMSATIQFLFELEYVACGGAAAHGLVLKEVNPLLVKRLTDIAAQYVDVPEHIDPKGMFAGLARLHGSREVTDFIVHHHQRHQRAKQVSPFIVEGRVVIAERYDPRQVARMFDDVYKHDDTDRQQAELTFRYRRDWHFGRASRYQAYAEAL</sequence>
<evidence type="ECO:0000313" key="1">
    <source>
        <dbReference type="EMBL" id="MFL9925042.1"/>
    </source>
</evidence>